<accession>A0A8T0RZI1</accession>
<feature type="compositionally biased region" description="Basic residues" evidence="1">
    <location>
        <begin position="65"/>
        <end position="79"/>
    </location>
</feature>
<comment type="caution">
    <text evidence="2">The sequence shown here is derived from an EMBL/GenBank/DDBJ whole genome shotgun (WGS) entry which is preliminary data.</text>
</comment>
<feature type="region of interest" description="Disordered" evidence="1">
    <location>
        <begin position="64"/>
        <end position="89"/>
    </location>
</feature>
<protein>
    <submittedName>
        <fullName evidence="2">Uncharacterized protein</fullName>
    </submittedName>
</protein>
<keyword evidence="3" id="KW-1185">Reference proteome</keyword>
<evidence type="ECO:0000256" key="1">
    <source>
        <dbReference type="SAM" id="MobiDB-lite"/>
    </source>
</evidence>
<evidence type="ECO:0000313" key="3">
    <source>
        <dbReference type="Proteomes" id="UP000823388"/>
    </source>
</evidence>
<name>A0A8T0RZI1_PANVG</name>
<dbReference type="EMBL" id="CM029046">
    <property type="protein sequence ID" value="KAG2592052.1"/>
    <property type="molecule type" value="Genomic_DNA"/>
</dbReference>
<organism evidence="2 3">
    <name type="scientific">Panicum virgatum</name>
    <name type="common">Blackwell switchgrass</name>
    <dbReference type="NCBI Taxonomy" id="38727"/>
    <lineage>
        <taxon>Eukaryota</taxon>
        <taxon>Viridiplantae</taxon>
        <taxon>Streptophyta</taxon>
        <taxon>Embryophyta</taxon>
        <taxon>Tracheophyta</taxon>
        <taxon>Spermatophyta</taxon>
        <taxon>Magnoliopsida</taxon>
        <taxon>Liliopsida</taxon>
        <taxon>Poales</taxon>
        <taxon>Poaceae</taxon>
        <taxon>PACMAD clade</taxon>
        <taxon>Panicoideae</taxon>
        <taxon>Panicodae</taxon>
        <taxon>Paniceae</taxon>
        <taxon>Panicinae</taxon>
        <taxon>Panicum</taxon>
        <taxon>Panicum sect. Hiantes</taxon>
    </lineage>
</organism>
<dbReference type="Proteomes" id="UP000823388">
    <property type="component" value="Chromosome 5N"/>
</dbReference>
<sequence>MLMSFCRCLVEFLYRCASAVILARPLPRSVILSSGLTLRSRRRTRGIWRCARSGKQSGWRGWRRDIRRRQQKRSGRKNSKGGWQLSIGRRGSGSLSVLVMPKQQWRRIQML</sequence>
<evidence type="ECO:0000313" key="2">
    <source>
        <dbReference type="EMBL" id="KAG2592052.1"/>
    </source>
</evidence>
<gene>
    <name evidence="2" type="ORF">PVAP13_5NG523686</name>
</gene>
<proteinExistence type="predicted"/>
<dbReference type="AlphaFoldDB" id="A0A8T0RZI1"/>
<reference evidence="2" key="1">
    <citation type="submission" date="2020-05" db="EMBL/GenBank/DDBJ databases">
        <title>WGS assembly of Panicum virgatum.</title>
        <authorList>
            <person name="Lovell J.T."/>
            <person name="Jenkins J."/>
            <person name="Shu S."/>
            <person name="Juenger T.E."/>
            <person name="Schmutz J."/>
        </authorList>
    </citation>
    <scope>NUCLEOTIDE SEQUENCE</scope>
    <source>
        <strain evidence="2">AP13</strain>
    </source>
</reference>